<comment type="caution">
    <text evidence="2">The sequence shown here is derived from an EMBL/GenBank/DDBJ whole genome shotgun (WGS) entry which is preliminary data.</text>
</comment>
<name>A0ABQ9UAN3_SAGOE</name>
<reference evidence="2 3" key="1">
    <citation type="submission" date="2023-05" db="EMBL/GenBank/DDBJ databases">
        <title>B98-5 Cell Line De Novo Hybrid Assembly: An Optical Mapping Approach.</title>
        <authorList>
            <person name="Kananen K."/>
            <person name="Auerbach J.A."/>
            <person name="Kautto E."/>
            <person name="Blachly J.S."/>
        </authorList>
    </citation>
    <scope>NUCLEOTIDE SEQUENCE [LARGE SCALE GENOMIC DNA]</scope>
    <source>
        <strain evidence="2">B95-8</strain>
        <tissue evidence="2">Cell line</tissue>
    </source>
</reference>
<dbReference type="Proteomes" id="UP001266305">
    <property type="component" value="Unassembled WGS sequence"/>
</dbReference>
<proteinExistence type="predicted"/>
<dbReference type="PANTHER" id="PTHR45653:SF3">
    <property type="entry name" value="DEDICATOR OF CYTOKINESIS PROTEIN 5"/>
    <property type="match status" value="1"/>
</dbReference>
<protein>
    <submittedName>
        <fullName evidence="2">Dedicator of cytokinesis protein 5</fullName>
    </submittedName>
</protein>
<dbReference type="EMBL" id="JASSZA010000014">
    <property type="protein sequence ID" value="KAK2093849.1"/>
    <property type="molecule type" value="Genomic_DNA"/>
</dbReference>
<dbReference type="PANTHER" id="PTHR45653">
    <property type="entry name" value="DEDICATOR OF CYTOKINESIS"/>
    <property type="match status" value="1"/>
</dbReference>
<sequence length="139" mass="15844">MALVVEQASISMGSSVARMEQMVLQAALRSEPSWSEDGDEFNDSIRHLFLSFNTLMDRPLEEAVKIKGAALKYLPSIINDVKLVFDPVELSVLFCKFIQSIPDNQLVRQKLNCMTKIVESTLFRQSGLHRHEQNPIEMY</sequence>
<dbReference type="Pfam" id="PF23554">
    <property type="entry name" value="TPR_DOCK"/>
    <property type="match status" value="1"/>
</dbReference>
<evidence type="ECO:0000313" key="2">
    <source>
        <dbReference type="EMBL" id="KAK2093849.1"/>
    </source>
</evidence>
<evidence type="ECO:0000313" key="3">
    <source>
        <dbReference type="Proteomes" id="UP001266305"/>
    </source>
</evidence>
<dbReference type="InterPro" id="IPR026791">
    <property type="entry name" value="DOCK"/>
</dbReference>
<organism evidence="2 3">
    <name type="scientific">Saguinus oedipus</name>
    <name type="common">Cotton-top tamarin</name>
    <name type="synonym">Oedipomidas oedipus</name>
    <dbReference type="NCBI Taxonomy" id="9490"/>
    <lineage>
        <taxon>Eukaryota</taxon>
        <taxon>Metazoa</taxon>
        <taxon>Chordata</taxon>
        <taxon>Craniata</taxon>
        <taxon>Vertebrata</taxon>
        <taxon>Euteleostomi</taxon>
        <taxon>Mammalia</taxon>
        <taxon>Eutheria</taxon>
        <taxon>Euarchontoglires</taxon>
        <taxon>Primates</taxon>
        <taxon>Haplorrhini</taxon>
        <taxon>Platyrrhini</taxon>
        <taxon>Cebidae</taxon>
        <taxon>Callitrichinae</taxon>
        <taxon>Saguinus</taxon>
    </lineage>
</organism>
<dbReference type="InterPro" id="IPR056372">
    <property type="entry name" value="TPR_DOCK"/>
</dbReference>
<evidence type="ECO:0000259" key="1">
    <source>
        <dbReference type="Pfam" id="PF23554"/>
    </source>
</evidence>
<feature type="domain" description="Dedicator of cytokinesis TPR repeats region" evidence="1">
    <location>
        <begin position="33"/>
        <end position="126"/>
    </location>
</feature>
<accession>A0ABQ9UAN3</accession>
<gene>
    <name evidence="2" type="primary">DOCK5_2</name>
    <name evidence="2" type="ORF">P7K49_027587</name>
</gene>
<keyword evidence="3" id="KW-1185">Reference proteome</keyword>